<feature type="chain" id="PRO_5043317789" evidence="1">
    <location>
        <begin position="31"/>
        <end position="156"/>
    </location>
</feature>
<organism evidence="2 3">
    <name type="scientific">Scylla paramamosain</name>
    <name type="common">Mud crab</name>
    <dbReference type="NCBI Taxonomy" id="85552"/>
    <lineage>
        <taxon>Eukaryota</taxon>
        <taxon>Metazoa</taxon>
        <taxon>Ecdysozoa</taxon>
        <taxon>Arthropoda</taxon>
        <taxon>Crustacea</taxon>
        <taxon>Multicrustacea</taxon>
        <taxon>Malacostraca</taxon>
        <taxon>Eumalacostraca</taxon>
        <taxon>Eucarida</taxon>
        <taxon>Decapoda</taxon>
        <taxon>Pleocyemata</taxon>
        <taxon>Brachyura</taxon>
        <taxon>Eubrachyura</taxon>
        <taxon>Portunoidea</taxon>
        <taxon>Portunidae</taxon>
        <taxon>Portuninae</taxon>
        <taxon>Scylla</taxon>
    </lineage>
</organism>
<evidence type="ECO:0000256" key="1">
    <source>
        <dbReference type="SAM" id="SignalP"/>
    </source>
</evidence>
<dbReference type="EMBL" id="JARAKH010000030">
    <property type="protein sequence ID" value="KAK8387635.1"/>
    <property type="molecule type" value="Genomic_DNA"/>
</dbReference>
<dbReference type="Proteomes" id="UP001487740">
    <property type="component" value="Unassembled WGS sequence"/>
</dbReference>
<sequence length="156" mass="17612">MSAASPCTMLAAVVVILVMVVAHGFAGVNAGEMDHFIHVRSSVKTDEIKNNGTLQVPRMEFGFLLCNASSVTTDDSTHYWDYYVEWEMPTEAEKDNSVFQMGNEYQMPHSYIVFQEFKSNFTGRYRCRLHFRSNLVGLHTVYLTLPDSPSLTSTTP</sequence>
<proteinExistence type="predicted"/>
<gene>
    <name evidence="2" type="ORF">O3P69_018266</name>
</gene>
<keyword evidence="3" id="KW-1185">Reference proteome</keyword>
<dbReference type="AlphaFoldDB" id="A0AAW0TJK2"/>
<evidence type="ECO:0000313" key="2">
    <source>
        <dbReference type="EMBL" id="KAK8387635.1"/>
    </source>
</evidence>
<accession>A0AAW0TJK2</accession>
<feature type="signal peptide" evidence="1">
    <location>
        <begin position="1"/>
        <end position="30"/>
    </location>
</feature>
<evidence type="ECO:0000313" key="3">
    <source>
        <dbReference type="Proteomes" id="UP001487740"/>
    </source>
</evidence>
<keyword evidence="1" id="KW-0732">Signal</keyword>
<protein>
    <submittedName>
        <fullName evidence="2">Uncharacterized protein</fullName>
    </submittedName>
</protein>
<name>A0AAW0TJK2_SCYPA</name>
<reference evidence="2 3" key="1">
    <citation type="submission" date="2023-03" db="EMBL/GenBank/DDBJ databases">
        <title>High-quality genome of Scylla paramamosain provides insights in environmental adaptation.</title>
        <authorList>
            <person name="Zhang L."/>
        </authorList>
    </citation>
    <scope>NUCLEOTIDE SEQUENCE [LARGE SCALE GENOMIC DNA]</scope>
    <source>
        <strain evidence="2">LZ_2023a</strain>
        <tissue evidence="2">Muscle</tissue>
    </source>
</reference>
<comment type="caution">
    <text evidence="2">The sequence shown here is derived from an EMBL/GenBank/DDBJ whole genome shotgun (WGS) entry which is preliminary data.</text>
</comment>